<evidence type="ECO:0000313" key="2">
    <source>
        <dbReference type="Proteomes" id="UP000801492"/>
    </source>
</evidence>
<evidence type="ECO:0008006" key="3">
    <source>
        <dbReference type="Google" id="ProtNLM"/>
    </source>
</evidence>
<dbReference type="AlphaFoldDB" id="A0A8K0G1I2"/>
<reference evidence="1" key="1">
    <citation type="submission" date="2019-08" db="EMBL/GenBank/DDBJ databases">
        <title>The genome of the North American firefly Photinus pyralis.</title>
        <authorList>
            <consortium name="Photinus pyralis genome working group"/>
            <person name="Fallon T.R."/>
            <person name="Sander Lower S.E."/>
            <person name="Weng J.-K."/>
        </authorList>
    </citation>
    <scope>NUCLEOTIDE SEQUENCE</scope>
    <source>
        <strain evidence="1">TRF0915ILg1</strain>
        <tissue evidence="1">Whole body</tissue>
    </source>
</reference>
<comment type="caution">
    <text evidence="1">The sequence shown here is derived from an EMBL/GenBank/DDBJ whole genome shotgun (WGS) entry which is preliminary data.</text>
</comment>
<gene>
    <name evidence="1" type="ORF">ILUMI_17813</name>
</gene>
<dbReference type="OrthoDB" id="6580598at2759"/>
<protein>
    <recommendedName>
        <fullName evidence="3">SCAN domain-containing protein 3</fullName>
    </recommendedName>
</protein>
<name>A0A8K0G1I2_IGNLU</name>
<proteinExistence type="predicted"/>
<evidence type="ECO:0000313" key="1">
    <source>
        <dbReference type="EMBL" id="KAF2888360.1"/>
    </source>
</evidence>
<dbReference type="EMBL" id="VTPC01077989">
    <property type="protein sequence ID" value="KAF2888360.1"/>
    <property type="molecule type" value="Genomic_DNA"/>
</dbReference>
<organism evidence="1 2">
    <name type="scientific">Ignelater luminosus</name>
    <name type="common">Cucubano</name>
    <name type="synonym">Pyrophorus luminosus</name>
    <dbReference type="NCBI Taxonomy" id="2038154"/>
    <lineage>
        <taxon>Eukaryota</taxon>
        <taxon>Metazoa</taxon>
        <taxon>Ecdysozoa</taxon>
        <taxon>Arthropoda</taxon>
        <taxon>Hexapoda</taxon>
        <taxon>Insecta</taxon>
        <taxon>Pterygota</taxon>
        <taxon>Neoptera</taxon>
        <taxon>Endopterygota</taxon>
        <taxon>Coleoptera</taxon>
        <taxon>Polyphaga</taxon>
        <taxon>Elateriformia</taxon>
        <taxon>Elateroidea</taxon>
        <taxon>Elateridae</taxon>
        <taxon>Agrypninae</taxon>
        <taxon>Pyrophorini</taxon>
        <taxon>Ignelater</taxon>
    </lineage>
</organism>
<dbReference type="PANTHER" id="PTHR45913">
    <property type="entry name" value="EPM2A-INTERACTING PROTEIN 1"/>
    <property type="match status" value="1"/>
</dbReference>
<keyword evidence="2" id="KW-1185">Reference proteome</keyword>
<dbReference type="PANTHER" id="PTHR45913:SF19">
    <property type="entry name" value="LOW QUALITY PROTEIN: ZINC FINGER BED DOMAIN-CONTAINING PROTEIN 5-LIKE"/>
    <property type="match status" value="1"/>
</dbReference>
<feature type="non-terminal residue" evidence="1">
    <location>
        <position position="1"/>
    </location>
</feature>
<accession>A0A8K0G1I2</accession>
<sequence>SYLMVLQIAKSKKKPYTVGKKLIKPCLLQACTEVLVNQAAQRMKAISMSARSVKRRIEELAEGVEVQVVEMVKNATFYAIQLDESTDIRNNTIIFCFVRFNFEAYLKEEFLCSLDLPGRTTGSEIFDVLNDDFLKHEID</sequence>
<dbReference type="Proteomes" id="UP000801492">
    <property type="component" value="Unassembled WGS sequence"/>
</dbReference>